<accession>A0A060TGX9</accession>
<feature type="domain" description="FAS1" evidence="4">
    <location>
        <begin position="30"/>
        <end position="162"/>
    </location>
</feature>
<name>A0A060TGX9_BLAAD</name>
<dbReference type="SUPFAM" id="SSF82153">
    <property type="entry name" value="FAS1 domain"/>
    <property type="match status" value="4"/>
</dbReference>
<dbReference type="InterPro" id="IPR036378">
    <property type="entry name" value="FAS1_dom_sf"/>
</dbReference>
<keyword evidence="3" id="KW-0732">Signal</keyword>
<dbReference type="PANTHER" id="PTHR10900:SF125">
    <property type="entry name" value="FAS1 DOMAIN-CONTAINING PROTEIN YLR001C"/>
    <property type="match status" value="1"/>
</dbReference>
<feature type="domain" description="FAS1" evidence="4">
    <location>
        <begin position="588"/>
        <end position="656"/>
    </location>
</feature>
<gene>
    <name evidence="5" type="ORF">GNLVRS02_ARAD1D26686g</name>
</gene>
<feature type="region of interest" description="Disordered" evidence="1">
    <location>
        <begin position="771"/>
        <end position="853"/>
    </location>
</feature>
<dbReference type="AlphaFoldDB" id="A0A060TGX9"/>
<reference evidence="5" key="1">
    <citation type="submission" date="2014-02" db="EMBL/GenBank/DDBJ databases">
        <authorList>
            <person name="Genoscope - CEA"/>
        </authorList>
    </citation>
    <scope>NUCLEOTIDE SEQUENCE</scope>
    <source>
        <strain evidence="5">LS3</strain>
    </source>
</reference>
<dbReference type="InterPro" id="IPR050904">
    <property type="entry name" value="Adhesion/Biosynth-related"/>
</dbReference>
<feature type="compositionally biased region" description="Low complexity" evidence="1">
    <location>
        <begin position="797"/>
        <end position="822"/>
    </location>
</feature>
<sequence length="918" mass="99634">MLLWPWLWIAAWGLLAGATTNTNGVQDEVITSIVDILSRSAQYSKLLHYLRALDLITLLNLSRNATLLAPINSAFAGVDPDSITRDLLLYHILEGTLLVDRDLCDSCQVVSPSYLDRDGVLPVLISRDDKGTPVVNNSSTIVEYDLIASPGRGVVHAIDSILELPKQVEDAVHPFSHIFSSIISLEQLGEGRSGPLTVLAPSDTAFDKYSSVQVDYLLHAHSDLAKADRQRLIERHTISDIVLPQHLTTRGAHFKTQDNSPVNISAGAVINGSRVPLASNIVAVNGLVHVYDNLLEPTGSPSSPFSDIVSFTPEKLLLGMHADSFVQELNFLGLSHLIDGSTTDQTIFVPQASISTSDDDMDTYSAFMASRYHFVDGSINLTEAVAMGDDYLLTTKMRSPKLGHRPQRLKCFRSASGDIYINGNEVIGPQIVLGDTSIYVIEGDLDMPPSLELALGPFISSSFTLRALRDLHLLRPPKGESWTILLPSSDFWSSQGLVVKYLESNTTALRAVLQSLIFETPIYSDSQPTNVSLLNGQEASVNVVDRGYESGVSLTVNETTYEVDTPDILFDAGVAHSIDRVDLASTGIDIQVEDLLVAGDRSRFLQILRDTNVLQSLNSQNAYTLLVPSDEALEKHSIDSHTKDIHKLVGTHVVRGNSSVLFGGDSVPTMAEQGQIKLVGGIAADGRRYIELVNKKLGGTYELHVVDQGDTTQGPVVSVVFLDGALLPKWTNGIKGRLHTWIAMLLGAAGGIMALSLGVSAVLMFVASNSKKDDKGDEENGGNRFAGNDDRQPLLGSSRQQPRASRRSSNSNPSNGSNPSSRRSSRRESPSLGDDEPRDVVAPSDAGSPSDMGIVLFTDDSDLEYTHQRAERGYGTWDPVSACYRPAKQLPEASPSEPVPILSANRDVRRYYDLPPVV</sequence>
<organism evidence="5">
    <name type="scientific">Blastobotrys adeninivorans</name>
    <name type="common">Yeast</name>
    <name type="synonym">Arxula adeninivorans</name>
    <dbReference type="NCBI Taxonomy" id="409370"/>
    <lineage>
        <taxon>Eukaryota</taxon>
        <taxon>Fungi</taxon>
        <taxon>Dikarya</taxon>
        <taxon>Ascomycota</taxon>
        <taxon>Saccharomycotina</taxon>
        <taxon>Dipodascomycetes</taxon>
        <taxon>Dipodascales</taxon>
        <taxon>Trichomonascaceae</taxon>
        <taxon>Blastobotrys</taxon>
    </lineage>
</organism>
<dbReference type="EMBL" id="HG937694">
    <property type="protein sequence ID" value="CDP38092.1"/>
    <property type="molecule type" value="Genomic_DNA"/>
</dbReference>
<dbReference type="InterPro" id="IPR000782">
    <property type="entry name" value="FAS1_domain"/>
</dbReference>
<feature type="transmembrane region" description="Helical" evidence="2">
    <location>
        <begin position="741"/>
        <end position="766"/>
    </location>
</feature>
<dbReference type="Gene3D" id="2.30.180.10">
    <property type="entry name" value="FAS1 domain"/>
    <property type="match status" value="4"/>
</dbReference>
<proteinExistence type="predicted"/>
<evidence type="ECO:0000313" key="5">
    <source>
        <dbReference type="EMBL" id="CDP38092.1"/>
    </source>
</evidence>
<keyword evidence="2" id="KW-0472">Membrane</keyword>
<dbReference type="PANTHER" id="PTHR10900">
    <property type="entry name" value="PERIOSTIN-RELATED"/>
    <property type="match status" value="1"/>
</dbReference>
<feature type="domain" description="FAS1" evidence="4">
    <location>
        <begin position="159"/>
        <end position="295"/>
    </location>
</feature>
<feature type="signal peptide" evidence="3">
    <location>
        <begin position="1"/>
        <end position="24"/>
    </location>
</feature>
<evidence type="ECO:0000256" key="1">
    <source>
        <dbReference type="SAM" id="MobiDB-lite"/>
    </source>
</evidence>
<dbReference type="SMART" id="SM00554">
    <property type="entry name" value="FAS1"/>
    <property type="match status" value="3"/>
</dbReference>
<keyword evidence="2" id="KW-0812">Transmembrane</keyword>
<feature type="chain" id="PRO_5001592283" evidence="3">
    <location>
        <begin position="25"/>
        <end position="918"/>
    </location>
</feature>
<dbReference type="PhylomeDB" id="A0A060TGX9"/>
<dbReference type="Pfam" id="PF02469">
    <property type="entry name" value="Fasciclin"/>
    <property type="match status" value="4"/>
</dbReference>
<dbReference type="PROSITE" id="PS50213">
    <property type="entry name" value="FAS1"/>
    <property type="match status" value="3"/>
</dbReference>
<protein>
    <submittedName>
        <fullName evidence="5">ARAD1D26686p</fullName>
    </submittedName>
</protein>
<reference evidence="5" key="2">
    <citation type="submission" date="2014-06" db="EMBL/GenBank/DDBJ databases">
        <title>The complete genome of Blastobotrys (Arxula) adeninivorans LS3 - a yeast of biotechnological interest.</title>
        <authorList>
            <person name="Kunze G."/>
            <person name="Gaillardin C."/>
            <person name="Czernicka M."/>
            <person name="Durrens P."/>
            <person name="Martin T."/>
            <person name="Boer E."/>
            <person name="Gabaldon T."/>
            <person name="Cruz J."/>
            <person name="Talla E."/>
            <person name="Marck C."/>
            <person name="Goffeau A."/>
            <person name="Barbe V."/>
            <person name="Baret P."/>
            <person name="Baronian K."/>
            <person name="Beier S."/>
            <person name="Bleykasten C."/>
            <person name="Bode R."/>
            <person name="Casaregola S."/>
            <person name="Despons L."/>
            <person name="Fairhead C."/>
            <person name="Giersberg M."/>
            <person name="Gierski P."/>
            <person name="Hahnel U."/>
            <person name="Hartmann A."/>
            <person name="Jankowska D."/>
            <person name="Jubin C."/>
            <person name="Jung P."/>
            <person name="Lafontaine I."/>
            <person name="Leh-Louis V."/>
            <person name="Lemaire M."/>
            <person name="Marcet-Houben M."/>
            <person name="Mascher M."/>
            <person name="Morel G."/>
            <person name="Richard G.-F."/>
            <person name="Riechen J."/>
            <person name="Sacerdot C."/>
            <person name="Sarkar A."/>
            <person name="Savel G."/>
            <person name="Schacherer J."/>
            <person name="Sherman D."/>
            <person name="Straub M.-L."/>
            <person name="Stein N."/>
            <person name="Thierry A."/>
            <person name="Trautwein-Schult A."/>
            <person name="Westhof E."/>
            <person name="Worch S."/>
            <person name="Dujon B."/>
            <person name="Souciet J.-L."/>
            <person name="Wincker P."/>
            <person name="Scholz U."/>
            <person name="Neuveglise N."/>
        </authorList>
    </citation>
    <scope>NUCLEOTIDE SEQUENCE</scope>
    <source>
        <strain evidence="5">LS3</strain>
    </source>
</reference>
<evidence type="ECO:0000256" key="2">
    <source>
        <dbReference type="SAM" id="Phobius"/>
    </source>
</evidence>
<evidence type="ECO:0000259" key="4">
    <source>
        <dbReference type="PROSITE" id="PS50213"/>
    </source>
</evidence>
<evidence type="ECO:0000256" key="3">
    <source>
        <dbReference type="SAM" id="SignalP"/>
    </source>
</evidence>
<keyword evidence="2" id="KW-1133">Transmembrane helix</keyword>